<evidence type="ECO:0000256" key="9">
    <source>
        <dbReference type="ARBA" id="ARBA00023136"/>
    </source>
</evidence>
<evidence type="ECO:0000256" key="2">
    <source>
        <dbReference type="ARBA" id="ARBA00009726"/>
    </source>
</evidence>
<dbReference type="Pfam" id="PF00664">
    <property type="entry name" value="ABC_membrane"/>
    <property type="match status" value="2"/>
</dbReference>
<name>A0A2B4RR31_STYPI</name>
<dbReference type="InterPro" id="IPR011527">
    <property type="entry name" value="ABC1_TM_dom"/>
</dbReference>
<evidence type="ECO:0000259" key="13">
    <source>
        <dbReference type="PROSITE" id="PS50929"/>
    </source>
</evidence>
<dbReference type="Pfam" id="PF00005">
    <property type="entry name" value="ABC_tran"/>
    <property type="match status" value="2"/>
</dbReference>
<dbReference type="InterPro" id="IPR044746">
    <property type="entry name" value="ABCC_6TM_D1"/>
</dbReference>
<sequence length="1333" mass="149644">MPRTARKQPKPKTDCFTWTDDEVELLLKVTNEYKVQQSTESVDWESVQSKCRHSIMTRGGYQKITTGENMQKDGFISLLFFQWMDAIFKTGSGGIIENSDFPPLSRQNSTETYTKRLQTRWEKEKVKSKGNRKRPKLWKSVVAMISFNEALIMAITGAIYGLWRLLKPLLLGYLLSSLMEPNPRNNFLSHGCVIAMGLGALIGTISMRHSSYFSDVLGIGVSSALKGLIYRKILQLKRAELLKFTSGRVVDLLSNDVQRLEGQTLTIIFNSILDLTLVIPGTIVLLLYFIGWQALVGVICLFLLVPYFAALSSLSATLRRRTAALSDRRFSLLNQVISGIRTIKTHAWEDEFREKIKRIRSNEMKIIRWKSSVLSALAALEYTSVPLAKLVSIMTLVLTGQPLTPVNVFMLLSFVNVARISFCMYLLYGTLEAYDAFVSLQRIEHFLLLKDLPVNYHDHSSQGSNEGRGSVSELKRNLSDQHNKTEENPGIRVDEQHNMAKPATLVVSILTSKEKLGDDAFILQDVQFSTASQNLTIITGPVGSGKSTLLSVIAGEEVSVAEGTITWPSSLVYVPQTPWVFSGTIRQNILFGQPYNEIRYFQVAEACALTEDLQKFPKGDETVVGERGAVLSGGQRARVSLARAVYSDADLYLLDDPLSAVDTRVSKHIFEKCIKGILCNKTRLLTSHQEEYMKEADEVIVLYKGRLLAKGNFPELEEKAVFDSALDTLCKKPFKGREPNARSVSEKEDNPQVKGRVIPALPQNKDIQMSDEDRIVGGVTFKLYWDYFRSGLSSMTIIGVIFLCFITQGMIVSPDFWLSSLTKKSQENQKDKTNLIIFGCLVLGSFIFAAARAFCFLQASARCSKRLHDKMAEAILEAPVLFFDSNPVGRILNRFSKDTGCMDEVLPKAFLFAIQLVLAMLASILVPTVANPWLLFVTVPMAIAVVYISRYYLKTSRQLKRIESINRSPVFSHISDTIDGLETIRTRARQRDFEEQFYRYQDVHTQSYIMVLACERWLGVRMSFLISILTCAVALGAIFVSQDAAFAGIGLVYVLESVELMDYTVRKAAEVENFMTSVERVMTYTKLDHEPGYKVSELPPEQWPFKGDITFQDLSMTYYPGGPQVLRKLNLHIKGGTNVGVTGRTGAGKSSLVAALLRMPDAEGAIMIDDISINDINLQVARRCISVLSQSPVLFSGSLRENLDLVGQFQDVELWGTLEIVQLKKLVESLDGKLDHQLLEHGANLSVGERQLICLARVLLHQRNIVILDEPTAHVDPETEQTIWRVVREKLKHCTVITIAHRLNTIKDCDMILVMTNGEIHEFDSFDSMINIT</sequence>
<feature type="transmembrane region" description="Helical" evidence="11">
    <location>
        <begin position="296"/>
        <end position="318"/>
    </location>
</feature>
<dbReference type="GO" id="GO:0016887">
    <property type="term" value="F:ATP hydrolysis activity"/>
    <property type="evidence" value="ECO:0007669"/>
    <property type="project" value="InterPro"/>
</dbReference>
<dbReference type="FunFam" id="1.20.1560.10:FF:000014">
    <property type="entry name" value="Multidrug resistance-associated protein member 4"/>
    <property type="match status" value="1"/>
</dbReference>
<dbReference type="GO" id="GO:0016020">
    <property type="term" value="C:membrane"/>
    <property type="evidence" value="ECO:0007669"/>
    <property type="project" value="UniProtKB-SubCell"/>
</dbReference>
<dbReference type="SMART" id="SM00382">
    <property type="entry name" value="AAA"/>
    <property type="match status" value="2"/>
</dbReference>
<evidence type="ECO:0000256" key="3">
    <source>
        <dbReference type="ARBA" id="ARBA00022448"/>
    </source>
</evidence>
<dbReference type="FunFam" id="3.40.50.300:FF:000973">
    <property type="entry name" value="Multidrug resistance-associated protein 4"/>
    <property type="match status" value="1"/>
</dbReference>
<feature type="compositionally biased region" description="Basic and acidic residues" evidence="10">
    <location>
        <begin position="473"/>
        <end position="495"/>
    </location>
</feature>
<keyword evidence="8 11" id="KW-1133">Transmembrane helix</keyword>
<dbReference type="Proteomes" id="UP000225706">
    <property type="component" value="Unassembled WGS sequence"/>
</dbReference>
<dbReference type="InterPro" id="IPR003439">
    <property type="entry name" value="ABC_transporter-like_ATP-bd"/>
</dbReference>
<dbReference type="GO" id="GO:0005524">
    <property type="term" value="F:ATP binding"/>
    <property type="evidence" value="ECO:0007669"/>
    <property type="project" value="UniProtKB-KW"/>
</dbReference>
<evidence type="ECO:0000313" key="14">
    <source>
        <dbReference type="EMBL" id="PFX18807.1"/>
    </source>
</evidence>
<evidence type="ECO:0000256" key="8">
    <source>
        <dbReference type="ARBA" id="ARBA00022989"/>
    </source>
</evidence>
<dbReference type="PANTHER" id="PTHR24223:SF456">
    <property type="entry name" value="MULTIDRUG RESISTANCE-ASSOCIATED PROTEIN LETHAL(2)03659"/>
    <property type="match status" value="1"/>
</dbReference>
<dbReference type="Gene3D" id="1.20.1560.10">
    <property type="entry name" value="ABC transporter type 1, transmembrane domain"/>
    <property type="match status" value="2"/>
</dbReference>
<dbReference type="InterPro" id="IPR003593">
    <property type="entry name" value="AAA+_ATPase"/>
</dbReference>
<dbReference type="CDD" id="cd03244">
    <property type="entry name" value="ABCC_MRP_domain2"/>
    <property type="match status" value="1"/>
</dbReference>
<feature type="transmembrane region" description="Helical" evidence="11">
    <location>
        <begin position="137"/>
        <end position="163"/>
    </location>
</feature>
<dbReference type="GO" id="GO:0140359">
    <property type="term" value="F:ABC-type transporter activity"/>
    <property type="evidence" value="ECO:0007669"/>
    <property type="project" value="InterPro"/>
</dbReference>
<evidence type="ECO:0000256" key="5">
    <source>
        <dbReference type="ARBA" id="ARBA00022737"/>
    </source>
</evidence>
<feature type="transmembrane region" description="Helical" evidence="11">
    <location>
        <begin position="187"/>
        <end position="205"/>
    </location>
</feature>
<comment type="subcellular location">
    <subcellularLocation>
        <location evidence="1">Membrane</location>
        <topology evidence="1">Multi-pass membrane protein</topology>
    </subcellularLocation>
</comment>
<organism evidence="14 15">
    <name type="scientific">Stylophora pistillata</name>
    <name type="common">Smooth cauliflower coral</name>
    <dbReference type="NCBI Taxonomy" id="50429"/>
    <lineage>
        <taxon>Eukaryota</taxon>
        <taxon>Metazoa</taxon>
        <taxon>Cnidaria</taxon>
        <taxon>Anthozoa</taxon>
        <taxon>Hexacorallia</taxon>
        <taxon>Scleractinia</taxon>
        <taxon>Astrocoeniina</taxon>
        <taxon>Pocilloporidae</taxon>
        <taxon>Stylophora</taxon>
    </lineage>
</organism>
<keyword evidence="15" id="KW-1185">Reference proteome</keyword>
<feature type="transmembrane region" description="Helical" evidence="11">
    <location>
        <begin position="933"/>
        <end position="953"/>
    </location>
</feature>
<dbReference type="InterPro" id="IPR044726">
    <property type="entry name" value="ABCC_6TM_D2"/>
</dbReference>
<feature type="transmembrane region" description="Helical" evidence="11">
    <location>
        <begin position="367"/>
        <end position="388"/>
    </location>
</feature>
<evidence type="ECO:0000259" key="12">
    <source>
        <dbReference type="PROSITE" id="PS50893"/>
    </source>
</evidence>
<comment type="similarity">
    <text evidence="2">Belongs to the ABC transporter superfamily. ABCC family. Conjugate transporter (TC 3.A.1.208) subfamily.</text>
</comment>
<evidence type="ECO:0000256" key="11">
    <source>
        <dbReference type="SAM" id="Phobius"/>
    </source>
</evidence>
<keyword evidence="3" id="KW-0813">Transport</keyword>
<keyword evidence="7" id="KW-0067">ATP-binding</keyword>
<keyword evidence="4 11" id="KW-0812">Transmembrane</keyword>
<protein>
    <submittedName>
        <fullName evidence="14">Multidrug resistance-associated protein 4</fullName>
    </submittedName>
</protein>
<dbReference type="InterPro" id="IPR027417">
    <property type="entry name" value="P-loop_NTPase"/>
</dbReference>
<proteinExistence type="inferred from homology"/>
<feature type="domain" description="ABC transporter" evidence="12">
    <location>
        <begin position="504"/>
        <end position="729"/>
    </location>
</feature>
<feature type="domain" description="ABC transporter" evidence="12">
    <location>
        <begin position="1109"/>
        <end position="1332"/>
    </location>
</feature>
<dbReference type="InterPro" id="IPR050173">
    <property type="entry name" value="ABC_transporter_C-like"/>
</dbReference>
<feature type="transmembrane region" description="Helical" evidence="11">
    <location>
        <begin position="792"/>
        <end position="813"/>
    </location>
</feature>
<feature type="transmembrane region" description="Helical" evidence="11">
    <location>
        <begin position="267"/>
        <end position="290"/>
    </location>
</feature>
<feature type="transmembrane region" description="Helical" evidence="11">
    <location>
        <begin position="1018"/>
        <end position="1040"/>
    </location>
</feature>
<feature type="transmembrane region" description="Helical" evidence="11">
    <location>
        <begin position="408"/>
        <end position="428"/>
    </location>
</feature>
<evidence type="ECO:0000256" key="7">
    <source>
        <dbReference type="ARBA" id="ARBA00022840"/>
    </source>
</evidence>
<feature type="domain" description="ABC transmembrane type-1" evidence="13">
    <location>
        <begin position="151"/>
        <end position="422"/>
    </location>
</feature>
<dbReference type="PROSITE" id="PS00211">
    <property type="entry name" value="ABC_TRANSPORTER_1"/>
    <property type="match status" value="2"/>
</dbReference>
<dbReference type="PANTHER" id="PTHR24223">
    <property type="entry name" value="ATP-BINDING CASSETTE SUB-FAMILY C"/>
    <property type="match status" value="1"/>
</dbReference>
<dbReference type="EMBL" id="LSMT01000391">
    <property type="protein sequence ID" value="PFX18807.1"/>
    <property type="molecule type" value="Genomic_DNA"/>
</dbReference>
<evidence type="ECO:0000256" key="10">
    <source>
        <dbReference type="SAM" id="MobiDB-lite"/>
    </source>
</evidence>
<dbReference type="PROSITE" id="PS50929">
    <property type="entry name" value="ABC_TM1F"/>
    <property type="match status" value="2"/>
</dbReference>
<dbReference type="InterPro" id="IPR017871">
    <property type="entry name" value="ABC_transporter-like_CS"/>
</dbReference>
<feature type="transmembrane region" description="Helical" evidence="11">
    <location>
        <begin position="833"/>
        <end position="857"/>
    </location>
</feature>
<evidence type="ECO:0000256" key="4">
    <source>
        <dbReference type="ARBA" id="ARBA00022692"/>
    </source>
</evidence>
<dbReference type="InterPro" id="IPR036640">
    <property type="entry name" value="ABC1_TM_sf"/>
</dbReference>
<evidence type="ECO:0000313" key="15">
    <source>
        <dbReference type="Proteomes" id="UP000225706"/>
    </source>
</evidence>
<dbReference type="Gene3D" id="3.40.50.300">
    <property type="entry name" value="P-loop containing nucleotide triphosphate hydrolases"/>
    <property type="match status" value="2"/>
</dbReference>
<evidence type="ECO:0000256" key="6">
    <source>
        <dbReference type="ARBA" id="ARBA00022741"/>
    </source>
</evidence>
<dbReference type="PROSITE" id="PS50893">
    <property type="entry name" value="ABC_TRANSPORTER_2"/>
    <property type="match status" value="2"/>
</dbReference>
<reference evidence="15" key="1">
    <citation type="journal article" date="2017" name="bioRxiv">
        <title>Comparative analysis of the genomes of Stylophora pistillata and Acropora digitifera provides evidence for extensive differences between species of corals.</title>
        <authorList>
            <person name="Voolstra C.R."/>
            <person name="Li Y."/>
            <person name="Liew Y.J."/>
            <person name="Baumgarten S."/>
            <person name="Zoccola D."/>
            <person name="Flot J.-F."/>
            <person name="Tambutte S."/>
            <person name="Allemand D."/>
            <person name="Aranda M."/>
        </authorList>
    </citation>
    <scope>NUCLEOTIDE SEQUENCE [LARGE SCALE GENOMIC DNA]</scope>
</reference>
<dbReference type="OrthoDB" id="5988857at2759"/>
<dbReference type="CDD" id="cd18580">
    <property type="entry name" value="ABC_6TM_ABCC_D2"/>
    <property type="match status" value="1"/>
</dbReference>
<dbReference type="SUPFAM" id="SSF90123">
    <property type="entry name" value="ABC transporter transmembrane region"/>
    <property type="match status" value="2"/>
</dbReference>
<keyword evidence="5" id="KW-0677">Repeat</keyword>
<feature type="domain" description="ABC transmembrane type-1" evidence="13">
    <location>
        <begin position="798"/>
        <end position="1042"/>
    </location>
</feature>
<feature type="transmembrane region" description="Helical" evidence="11">
    <location>
        <begin position="909"/>
        <end position="927"/>
    </location>
</feature>
<accession>A0A2B4RR31</accession>
<keyword evidence="6" id="KW-0547">Nucleotide-binding</keyword>
<feature type="region of interest" description="Disordered" evidence="10">
    <location>
        <begin position="459"/>
        <end position="495"/>
    </location>
</feature>
<dbReference type="SUPFAM" id="SSF52540">
    <property type="entry name" value="P-loop containing nucleoside triphosphate hydrolases"/>
    <property type="match status" value="2"/>
</dbReference>
<evidence type="ECO:0000256" key="1">
    <source>
        <dbReference type="ARBA" id="ARBA00004141"/>
    </source>
</evidence>
<dbReference type="CDD" id="cd18579">
    <property type="entry name" value="ABC_6TM_ABCC_D1"/>
    <property type="match status" value="1"/>
</dbReference>
<dbReference type="CDD" id="cd03250">
    <property type="entry name" value="ABCC_MRP_domain1"/>
    <property type="match status" value="1"/>
</dbReference>
<dbReference type="FunFam" id="3.40.50.300:FF:000163">
    <property type="entry name" value="Multidrug resistance-associated protein member 4"/>
    <property type="match status" value="1"/>
</dbReference>
<gene>
    <name evidence="14" type="primary">ABCC4</name>
    <name evidence="14" type="ORF">AWC38_SpisGene16791</name>
</gene>
<keyword evidence="9 11" id="KW-0472">Membrane</keyword>
<comment type="caution">
    <text evidence="14">The sequence shown here is derived from an EMBL/GenBank/DDBJ whole genome shotgun (WGS) entry which is preliminary data.</text>
</comment>